<dbReference type="KEGG" id="fer:FNB15_10390"/>
<sequence length="218" mass="23503">MNTTPGSILRRPAATEGSAAGPTAERRRYYDPILKVNVVQVFQGDFFVSTREGEMLATVLGSCVAACIRDPVAGVGGMNHFLLPDKGGDTNPDLPFSASLRYGSYSMEQLINGILGAGGRRERLEVKVFGGANVLAGLRGIGHQNADFVERYLKDEGFRVMGADLRGTLPRKVQYFPATGVVRMKQIEDASAKAVFQRESAKKITAVQTTAGSIELFD</sequence>
<reference evidence="5 6" key="1">
    <citation type="submission" date="2019-07" db="EMBL/GenBank/DDBJ databases">
        <title>Genome sequencing for Ferrovibrio sp. K5.</title>
        <authorList>
            <person name="Park S.-J."/>
        </authorList>
    </citation>
    <scope>NUCLEOTIDE SEQUENCE [LARGE SCALE GENOMIC DNA]</scope>
    <source>
        <strain evidence="5 6">K5</strain>
    </source>
</reference>
<keyword evidence="6" id="KW-1185">Reference proteome</keyword>
<dbReference type="PANTHER" id="PTHR35147:SF2">
    <property type="entry name" value="CHEMORECEPTOR GLUTAMINE DEAMIDASE CHED-RELATED"/>
    <property type="match status" value="1"/>
</dbReference>
<organism evidence="5 6">
    <name type="scientific">Ferrovibrio terrae</name>
    <dbReference type="NCBI Taxonomy" id="2594003"/>
    <lineage>
        <taxon>Bacteria</taxon>
        <taxon>Pseudomonadati</taxon>
        <taxon>Pseudomonadota</taxon>
        <taxon>Alphaproteobacteria</taxon>
        <taxon>Rhodospirillales</taxon>
        <taxon>Rhodospirillaceae</taxon>
        <taxon>Ferrovibrio</taxon>
    </lineage>
</organism>
<evidence type="ECO:0000313" key="5">
    <source>
        <dbReference type="EMBL" id="QDO97652.1"/>
    </source>
</evidence>
<proteinExistence type="inferred from homology"/>
<comment type="function">
    <text evidence="3">Probably deamidates glutamine residues to glutamate on methyl-accepting chemotaxis receptors (MCPs), playing an important role in chemotaxis.</text>
</comment>
<dbReference type="CDD" id="cd16352">
    <property type="entry name" value="CheD"/>
    <property type="match status" value="1"/>
</dbReference>
<comment type="similarity">
    <text evidence="3">Belongs to the CheD family.</text>
</comment>
<dbReference type="HAMAP" id="MF_01440">
    <property type="entry name" value="CheD"/>
    <property type="match status" value="1"/>
</dbReference>
<keyword evidence="1 3" id="KW-0145">Chemotaxis</keyword>
<dbReference type="InterPro" id="IPR005659">
    <property type="entry name" value="Chemorcpt_Glu_NH3ase_CheD"/>
</dbReference>
<dbReference type="AlphaFoldDB" id="A0A516H1L1"/>
<evidence type="ECO:0000256" key="3">
    <source>
        <dbReference type="HAMAP-Rule" id="MF_01440"/>
    </source>
</evidence>
<dbReference type="InterPro" id="IPR038592">
    <property type="entry name" value="CheD-like_sf"/>
</dbReference>
<gene>
    <name evidence="3" type="primary">cheD</name>
    <name evidence="5" type="ORF">FNB15_10390</name>
</gene>
<evidence type="ECO:0000256" key="2">
    <source>
        <dbReference type="ARBA" id="ARBA00022801"/>
    </source>
</evidence>
<dbReference type="OrthoDB" id="9807202at2"/>
<keyword evidence="2 3" id="KW-0378">Hydrolase</keyword>
<evidence type="ECO:0000256" key="1">
    <source>
        <dbReference type="ARBA" id="ARBA00022500"/>
    </source>
</evidence>
<keyword evidence="5" id="KW-0675">Receptor</keyword>
<dbReference type="EC" id="3.5.1.44" evidence="3"/>
<protein>
    <recommendedName>
        <fullName evidence="3">Probable chemoreceptor glutamine deamidase CheD</fullName>
        <ecNumber evidence="3">3.5.1.44</ecNumber>
    </recommendedName>
</protein>
<dbReference type="GO" id="GO:0006935">
    <property type="term" value="P:chemotaxis"/>
    <property type="evidence" value="ECO:0007669"/>
    <property type="project" value="UniProtKB-UniRule"/>
</dbReference>
<dbReference type="SUPFAM" id="SSF64438">
    <property type="entry name" value="CNF1/YfiH-like putative cysteine hydrolases"/>
    <property type="match status" value="1"/>
</dbReference>
<evidence type="ECO:0000256" key="4">
    <source>
        <dbReference type="SAM" id="MobiDB-lite"/>
    </source>
</evidence>
<feature type="region of interest" description="Disordered" evidence="4">
    <location>
        <begin position="1"/>
        <end position="23"/>
    </location>
</feature>
<dbReference type="Gene3D" id="3.30.1330.200">
    <property type="match status" value="1"/>
</dbReference>
<dbReference type="GO" id="GO:0050568">
    <property type="term" value="F:protein-glutamine glutaminase activity"/>
    <property type="evidence" value="ECO:0007669"/>
    <property type="project" value="UniProtKB-UniRule"/>
</dbReference>
<dbReference type="PANTHER" id="PTHR35147">
    <property type="entry name" value="CHEMORECEPTOR GLUTAMINE DEAMIDASE CHED-RELATED"/>
    <property type="match status" value="1"/>
</dbReference>
<dbReference type="EMBL" id="CP041636">
    <property type="protein sequence ID" value="QDO97652.1"/>
    <property type="molecule type" value="Genomic_DNA"/>
</dbReference>
<name>A0A516H1L1_9PROT</name>
<dbReference type="Proteomes" id="UP000317496">
    <property type="component" value="Chromosome"/>
</dbReference>
<accession>A0A516H1L1</accession>
<comment type="catalytic activity">
    <reaction evidence="3">
        <text>L-glutaminyl-[protein] + H2O = L-glutamyl-[protein] + NH4(+)</text>
        <dbReference type="Rhea" id="RHEA:16441"/>
        <dbReference type="Rhea" id="RHEA-COMP:10207"/>
        <dbReference type="Rhea" id="RHEA-COMP:10208"/>
        <dbReference type="ChEBI" id="CHEBI:15377"/>
        <dbReference type="ChEBI" id="CHEBI:28938"/>
        <dbReference type="ChEBI" id="CHEBI:29973"/>
        <dbReference type="ChEBI" id="CHEBI:30011"/>
        <dbReference type="EC" id="3.5.1.44"/>
    </reaction>
</comment>
<dbReference type="Pfam" id="PF03975">
    <property type="entry name" value="CheD"/>
    <property type="match status" value="1"/>
</dbReference>
<dbReference type="InterPro" id="IPR011324">
    <property type="entry name" value="Cytotoxic_necrot_fac-like_cat"/>
</dbReference>
<evidence type="ECO:0000313" key="6">
    <source>
        <dbReference type="Proteomes" id="UP000317496"/>
    </source>
</evidence>
<dbReference type="RefSeq" id="WP_144068633.1">
    <property type="nucleotide sequence ID" value="NZ_CP041636.1"/>
</dbReference>